<protein>
    <submittedName>
        <fullName evidence="2">Uncharacterized protein</fullName>
    </submittedName>
</protein>
<accession>A0A392U2Y8</accession>
<feature type="non-terminal residue" evidence="2">
    <location>
        <position position="80"/>
    </location>
</feature>
<feature type="compositionally biased region" description="Acidic residues" evidence="1">
    <location>
        <begin position="18"/>
        <end position="32"/>
    </location>
</feature>
<dbReference type="EMBL" id="LXQA010723698">
    <property type="protein sequence ID" value="MCI67789.1"/>
    <property type="molecule type" value="Genomic_DNA"/>
</dbReference>
<feature type="region of interest" description="Disordered" evidence="1">
    <location>
        <begin position="1"/>
        <end position="32"/>
    </location>
</feature>
<dbReference type="AlphaFoldDB" id="A0A392U2Y8"/>
<evidence type="ECO:0000313" key="2">
    <source>
        <dbReference type="EMBL" id="MCI67789.1"/>
    </source>
</evidence>
<evidence type="ECO:0000313" key="3">
    <source>
        <dbReference type="Proteomes" id="UP000265520"/>
    </source>
</evidence>
<keyword evidence="3" id="KW-1185">Reference proteome</keyword>
<proteinExistence type="predicted"/>
<dbReference type="Proteomes" id="UP000265520">
    <property type="component" value="Unassembled WGS sequence"/>
</dbReference>
<reference evidence="2 3" key="1">
    <citation type="journal article" date="2018" name="Front. Plant Sci.">
        <title>Red Clover (Trifolium pratense) and Zigzag Clover (T. medium) - A Picture of Genomic Similarities and Differences.</title>
        <authorList>
            <person name="Dluhosova J."/>
            <person name="Istvanek J."/>
            <person name="Nedelnik J."/>
            <person name="Repkova J."/>
        </authorList>
    </citation>
    <scope>NUCLEOTIDE SEQUENCE [LARGE SCALE GENOMIC DNA]</scope>
    <source>
        <strain evidence="3">cv. 10/8</strain>
        <tissue evidence="2">Leaf</tissue>
    </source>
</reference>
<comment type="caution">
    <text evidence="2">The sequence shown here is derived from an EMBL/GenBank/DDBJ whole genome shotgun (WGS) entry which is preliminary data.</text>
</comment>
<organism evidence="2 3">
    <name type="scientific">Trifolium medium</name>
    <dbReference type="NCBI Taxonomy" id="97028"/>
    <lineage>
        <taxon>Eukaryota</taxon>
        <taxon>Viridiplantae</taxon>
        <taxon>Streptophyta</taxon>
        <taxon>Embryophyta</taxon>
        <taxon>Tracheophyta</taxon>
        <taxon>Spermatophyta</taxon>
        <taxon>Magnoliopsida</taxon>
        <taxon>eudicotyledons</taxon>
        <taxon>Gunneridae</taxon>
        <taxon>Pentapetalae</taxon>
        <taxon>rosids</taxon>
        <taxon>fabids</taxon>
        <taxon>Fabales</taxon>
        <taxon>Fabaceae</taxon>
        <taxon>Papilionoideae</taxon>
        <taxon>50 kb inversion clade</taxon>
        <taxon>NPAAA clade</taxon>
        <taxon>Hologalegina</taxon>
        <taxon>IRL clade</taxon>
        <taxon>Trifolieae</taxon>
        <taxon>Trifolium</taxon>
    </lineage>
</organism>
<name>A0A392U2Y8_9FABA</name>
<evidence type="ECO:0000256" key="1">
    <source>
        <dbReference type="SAM" id="MobiDB-lite"/>
    </source>
</evidence>
<feature type="compositionally biased region" description="Polar residues" evidence="1">
    <location>
        <begin position="1"/>
        <end position="10"/>
    </location>
</feature>
<sequence length="80" mass="8822">MRVMISQNQSHEGRDNVEDSEEEEDEEVRGEWMEEEVAEIESADGGDNVLATNPIFTAIRGQANSSVDLLDCNHDKEGGG</sequence>